<evidence type="ECO:0000313" key="2">
    <source>
        <dbReference type="EMBL" id="RRN05331.1"/>
    </source>
</evidence>
<organism evidence="2 3">
    <name type="scientific">Bibersteinia trehalosi</name>
    <name type="common">Pasteurella trehalosi</name>
    <dbReference type="NCBI Taxonomy" id="47735"/>
    <lineage>
        <taxon>Bacteria</taxon>
        <taxon>Pseudomonadati</taxon>
        <taxon>Pseudomonadota</taxon>
        <taxon>Gammaproteobacteria</taxon>
        <taxon>Pasteurellales</taxon>
        <taxon>Pasteurellaceae</taxon>
        <taxon>Bibersteinia</taxon>
    </lineage>
</organism>
<dbReference type="AlphaFoldDB" id="A0A3R8NHV5"/>
<proteinExistence type="predicted"/>
<keyword evidence="1" id="KW-0472">Membrane</keyword>
<reference evidence="2 3" key="1">
    <citation type="submission" date="2018-11" db="EMBL/GenBank/DDBJ databases">
        <title>Whole genome sequence of Bibersteinia trehalosi strain OADDL-BT1 an multidrug resistant pathogen isolate.</title>
        <authorList>
            <person name="Couger M."/>
            <person name="Ramachandran A."/>
        </authorList>
    </citation>
    <scope>NUCLEOTIDE SEQUENCE [LARGE SCALE GENOMIC DNA]</scope>
    <source>
        <strain evidence="2 3">OADDL-BT1</strain>
    </source>
</reference>
<protein>
    <submittedName>
        <fullName evidence="2">Uncharacterized protein</fullName>
    </submittedName>
</protein>
<dbReference type="EMBL" id="RRUC01000008">
    <property type="protein sequence ID" value="RRN05331.1"/>
    <property type="molecule type" value="Genomic_DNA"/>
</dbReference>
<keyword evidence="1" id="KW-1133">Transmembrane helix</keyword>
<gene>
    <name evidence="2" type="ORF">EIM44_01340</name>
</gene>
<sequence>RRCDGVHYRDFKILCKRFFAKNLKKMTAWRTFLRYAEINDYRRLIFHKNTPVALLCHLILIIFTQNLINLTFI</sequence>
<name>A0A3R8NHV5_BIBTR</name>
<feature type="non-terminal residue" evidence="2">
    <location>
        <position position="1"/>
    </location>
</feature>
<evidence type="ECO:0000313" key="3">
    <source>
        <dbReference type="Proteomes" id="UP000276010"/>
    </source>
</evidence>
<feature type="transmembrane region" description="Helical" evidence="1">
    <location>
        <begin position="52"/>
        <end position="72"/>
    </location>
</feature>
<accession>A0A3R8NHV5</accession>
<keyword evidence="1" id="KW-0812">Transmembrane</keyword>
<dbReference type="Proteomes" id="UP000276010">
    <property type="component" value="Unassembled WGS sequence"/>
</dbReference>
<comment type="caution">
    <text evidence="2">The sequence shown here is derived from an EMBL/GenBank/DDBJ whole genome shotgun (WGS) entry which is preliminary data.</text>
</comment>
<evidence type="ECO:0000256" key="1">
    <source>
        <dbReference type="SAM" id="Phobius"/>
    </source>
</evidence>